<reference evidence="8 9" key="1">
    <citation type="journal article" date="2019" name="Int. J. Syst. Evol. Microbiol.">
        <title>Capsulimonas corticalis gen. nov., sp. nov., an aerobic capsulated bacterium, of a novel bacterial order, Capsulimonadales ord. nov., of the class Armatimonadia of the phylum Armatimonadetes.</title>
        <authorList>
            <person name="Li J."/>
            <person name="Kudo C."/>
            <person name="Tonouchi A."/>
        </authorList>
    </citation>
    <scope>NUCLEOTIDE SEQUENCE [LARGE SCALE GENOMIC DNA]</scope>
    <source>
        <strain evidence="8 9">AX-7</strain>
    </source>
</reference>
<evidence type="ECO:0000256" key="7">
    <source>
        <dbReference type="SAM" id="MobiDB-lite"/>
    </source>
</evidence>
<dbReference type="Proteomes" id="UP000287394">
    <property type="component" value="Chromosome"/>
</dbReference>
<dbReference type="EMBL" id="AP025739">
    <property type="protein sequence ID" value="BDI30685.1"/>
    <property type="molecule type" value="Genomic_DNA"/>
</dbReference>
<proteinExistence type="predicted"/>
<dbReference type="PROSITE" id="PS51296">
    <property type="entry name" value="RIESKE"/>
    <property type="match status" value="1"/>
</dbReference>
<gene>
    <name evidence="8" type="ORF">CCAX7_27360</name>
</gene>
<evidence type="ECO:0000256" key="5">
    <source>
        <dbReference type="ARBA" id="ARBA00023157"/>
    </source>
</evidence>
<feature type="region of interest" description="Disordered" evidence="7">
    <location>
        <begin position="69"/>
        <end position="90"/>
    </location>
</feature>
<evidence type="ECO:0000256" key="4">
    <source>
        <dbReference type="ARBA" id="ARBA00023014"/>
    </source>
</evidence>
<dbReference type="OrthoDB" id="9767869at2"/>
<dbReference type="RefSeq" id="WP_119320717.1">
    <property type="nucleotide sequence ID" value="NZ_AP025739.1"/>
</dbReference>
<dbReference type="FunCoup" id="A0A402CTN1">
    <property type="interactions" value="246"/>
</dbReference>
<keyword evidence="2" id="KW-0479">Metal-binding</keyword>
<evidence type="ECO:0000256" key="2">
    <source>
        <dbReference type="ARBA" id="ARBA00022723"/>
    </source>
</evidence>
<dbReference type="Pfam" id="PF00355">
    <property type="entry name" value="Rieske"/>
    <property type="match status" value="1"/>
</dbReference>
<feature type="compositionally biased region" description="Low complexity" evidence="7">
    <location>
        <begin position="73"/>
        <end position="90"/>
    </location>
</feature>
<feature type="region of interest" description="Disordered" evidence="7">
    <location>
        <begin position="1"/>
        <end position="28"/>
    </location>
</feature>
<organism evidence="8 9">
    <name type="scientific">Capsulimonas corticalis</name>
    <dbReference type="NCBI Taxonomy" id="2219043"/>
    <lineage>
        <taxon>Bacteria</taxon>
        <taxon>Bacillati</taxon>
        <taxon>Armatimonadota</taxon>
        <taxon>Armatimonadia</taxon>
        <taxon>Capsulimonadales</taxon>
        <taxon>Capsulimonadaceae</taxon>
        <taxon>Capsulimonas</taxon>
    </lineage>
</organism>
<comment type="cofactor">
    <cofactor evidence="6">
        <name>[2Fe-2S] cluster</name>
        <dbReference type="ChEBI" id="CHEBI:190135"/>
    </cofactor>
</comment>
<evidence type="ECO:0000256" key="1">
    <source>
        <dbReference type="ARBA" id="ARBA00022714"/>
    </source>
</evidence>
<dbReference type="PRINTS" id="PR00162">
    <property type="entry name" value="RIESKE"/>
</dbReference>
<accession>A0A402CTN1</accession>
<dbReference type="KEGG" id="ccot:CCAX7_27360"/>
<dbReference type="AlphaFoldDB" id="A0A402CTN1"/>
<dbReference type="GO" id="GO:0046872">
    <property type="term" value="F:metal ion binding"/>
    <property type="evidence" value="ECO:0007669"/>
    <property type="project" value="UniProtKB-KW"/>
</dbReference>
<dbReference type="GO" id="GO:0051537">
    <property type="term" value="F:2 iron, 2 sulfur cluster binding"/>
    <property type="evidence" value="ECO:0007669"/>
    <property type="project" value="UniProtKB-KW"/>
</dbReference>
<keyword evidence="3" id="KW-0408">Iron</keyword>
<evidence type="ECO:0000313" key="8">
    <source>
        <dbReference type="EMBL" id="BDI30685.1"/>
    </source>
</evidence>
<dbReference type="GO" id="GO:0004497">
    <property type="term" value="F:monooxygenase activity"/>
    <property type="evidence" value="ECO:0007669"/>
    <property type="project" value="UniProtKB-ARBA"/>
</dbReference>
<dbReference type="GO" id="GO:0016020">
    <property type="term" value="C:membrane"/>
    <property type="evidence" value="ECO:0007669"/>
    <property type="project" value="InterPro"/>
</dbReference>
<keyword evidence="1" id="KW-0001">2Fe-2S</keyword>
<keyword evidence="4" id="KW-0411">Iron-sulfur</keyword>
<dbReference type="InterPro" id="IPR014349">
    <property type="entry name" value="Rieske_Fe-S_prot"/>
</dbReference>
<sequence length="189" mass="19211">MPEETTKHSGTAPVTYPADGPQGVSTPSDRLRRQLIKGGAGTVLAVAAVWAGWTKVLFPEGADKIAAAPPSPQGAAAPGAGPAAPAGPAKSLGAAASFKAGDPPKLVLIGTDNPQPYLVENLGGDQFRVLSALCTHKGCTVDWSAKDNVYICPCHYGKFSRDGKNVSGPPPSPLEAVPAHVENGNLVVS</sequence>
<dbReference type="InterPro" id="IPR017941">
    <property type="entry name" value="Rieske_2Fe-2S"/>
</dbReference>
<name>A0A402CTN1_9BACT</name>
<dbReference type="GO" id="GO:0016705">
    <property type="term" value="F:oxidoreductase activity, acting on paired donors, with incorporation or reduction of molecular oxygen"/>
    <property type="evidence" value="ECO:0007669"/>
    <property type="project" value="UniProtKB-ARBA"/>
</dbReference>
<protein>
    <submittedName>
        <fullName evidence="8">Uncharacterized protein</fullName>
    </submittedName>
</protein>
<keyword evidence="5" id="KW-1015">Disulfide bond</keyword>
<dbReference type="InterPro" id="IPR005805">
    <property type="entry name" value="Rieske_Fe-S_prot_C"/>
</dbReference>
<evidence type="ECO:0000256" key="6">
    <source>
        <dbReference type="ARBA" id="ARBA00034078"/>
    </source>
</evidence>
<dbReference type="SUPFAM" id="SSF50022">
    <property type="entry name" value="ISP domain"/>
    <property type="match status" value="1"/>
</dbReference>
<keyword evidence="9" id="KW-1185">Reference proteome</keyword>
<evidence type="ECO:0000313" key="9">
    <source>
        <dbReference type="Proteomes" id="UP000287394"/>
    </source>
</evidence>
<dbReference type="CDD" id="cd03467">
    <property type="entry name" value="Rieske"/>
    <property type="match status" value="1"/>
</dbReference>
<dbReference type="PANTHER" id="PTHR10134">
    <property type="entry name" value="CYTOCHROME B-C1 COMPLEX SUBUNIT RIESKE, MITOCHONDRIAL"/>
    <property type="match status" value="1"/>
</dbReference>
<dbReference type="InterPro" id="IPR036922">
    <property type="entry name" value="Rieske_2Fe-2S_sf"/>
</dbReference>
<dbReference type="Gene3D" id="2.102.10.10">
    <property type="entry name" value="Rieske [2Fe-2S] iron-sulphur domain"/>
    <property type="match status" value="1"/>
</dbReference>
<evidence type="ECO:0000256" key="3">
    <source>
        <dbReference type="ARBA" id="ARBA00023004"/>
    </source>
</evidence>